<feature type="domain" description="Methyltransferase" evidence="3">
    <location>
        <begin position="40"/>
        <end position="131"/>
    </location>
</feature>
<dbReference type="Pfam" id="PF13649">
    <property type="entry name" value="Methyltransf_25"/>
    <property type="match status" value="1"/>
</dbReference>
<dbReference type="PANTHER" id="PTHR43861">
    <property type="entry name" value="TRANS-ACONITATE 2-METHYLTRANSFERASE-RELATED"/>
    <property type="match status" value="1"/>
</dbReference>
<dbReference type="InterPro" id="IPR041698">
    <property type="entry name" value="Methyltransf_25"/>
</dbReference>
<evidence type="ECO:0000313" key="5">
    <source>
        <dbReference type="Proteomes" id="UP001527882"/>
    </source>
</evidence>
<comment type="caution">
    <text evidence="4">The sequence shown here is derived from an EMBL/GenBank/DDBJ whole genome shotgun (WGS) entry which is preliminary data.</text>
</comment>
<accession>A0ABT4QG78</accession>
<sequence>MTEQAFWDGIFSGLQPSQVRYDLWLEPFHEELNKSADLAILDLGCGAGNNALFLSERGYRVLACDLSEAALSKVREVAPSAETRRIRLPEPLPFDDESFQIVVADLSLHYFSWNDTIQIIADIRRILRPGGMLLCRVNSVHDVEYGSGKGELLEPHYYEWEGKRKRFFDREQLEKLFKEGFSAELQEQTMNRYDKPKAVWTAAARKM</sequence>
<evidence type="ECO:0000256" key="1">
    <source>
        <dbReference type="ARBA" id="ARBA00022603"/>
    </source>
</evidence>
<dbReference type="Proteomes" id="UP001527882">
    <property type="component" value="Unassembled WGS sequence"/>
</dbReference>
<dbReference type="RefSeq" id="WP_269884400.1">
    <property type="nucleotide sequence ID" value="NZ_JAQAGZ010000020.1"/>
</dbReference>
<keyword evidence="1 4" id="KW-0489">Methyltransferase</keyword>
<reference evidence="4 5" key="1">
    <citation type="submission" date="2022-12" db="EMBL/GenBank/DDBJ databases">
        <title>Draft genome sequence of Paenibacillus sp. dW9.</title>
        <authorList>
            <person name="Choi E.-W."/>
            <person name="Kim D.-U."/>
        </authorList>
    </citation>
    <scope>NUCLEOTIDE SEQUENCE [LARGE SCALE GENOMIC DNA]</scope>
    <source>
        <strain evidence="5">dW9</strain>
    </source>
</reference>
<dbReference type="CDD" id="cd02440">
    <property type="entry name" value="AdoMet_MTases"/>
    <property type="match status" value="1"/>
</dbReference>
<gene>
    <name evidence="4" type="ORF">O9H85_26410</name>
</gene>
<dbReference type="Gene3D" id="3.40.50.150">
    <property type="entry name" value="Vaccinia Virus protein VP39"/>
    <property type="match status" value="1"/>
</dbReference>
<keyword evidence="5" id="KW-1185">Reference proteome</keyword>
<dbReference type="GO" id="GO:0008168">
    <property type="term" value="F:methyltransferase activity"/>
    <property type="evidence" value="ECO:0007669"/>
    <property type="project" value="UniProtKB-KW"/>
</dbReference>
<evidence type="ECO:0000259" key="3">
    <source>
        <dbReference type="Pfam" id="PF13649"/>
    </source>
</evidence>
<keyword evidence="2" id="KW-0808">Transferase</keyword>
<evidence type="ECO:0000313" key="4">
    <source>
        <dbReference type="EMBL" id="MCZ8515866.1"/>
    </source>
</evidence>
<dbReference type="InterPro" id="IPR029063">
    <property type="entry name" value="SAM-dependent_MTases_sf"/>
</dbReference>
<evidence type="ECO:0000256" key="2">
    <source>
        <dbReference type="ARBA" id="ARBA00022679"/>
    </source>
</evidence>
<dbReference type="EMBL" id="JAQAGZ010000020">
    <property type="protein sequence ID" value="MCZ8515866.1"/>
    <property type="molecule type" value="Genomic_DNA"/>
</dbReference>
<protein>
    <submittedName>
        <fullName evidence="4">Class I SAM-dependent methyltransferase</fullName>
    </submittedName>
</protein>
<name>A0ABT4QG78_9BACL</name>
<proteinExistence type="predicted"/>
<dbReference type="GO" id="GO:0032259">
    <property type="term" value="P:methylation"/>
    <property type="evidence" value="ECO:0007669"/>
    <property type="project" value="UniProtKB-KW"/>
</dbReference>
<dbReference type="PANTHER" id="PTHR43861:SF1">
    <property type="entry name" value="TRANS-ACONITATE 2-METHYLTRANSFERASE"/>
    <property type="match status" value="1"/>
</dbReference>
<dbReference type="SUPFAM" id="SSF53335">
    <property type="entry name" value="S-adenosyl-L-methionine-dependent methyltransferases"/>
    <property type="match status" value="1"/>
</dbReference>
<organism evidence="4 5">
    <name type="scientific">Paenibacillus gyeongsangnamensis</name>
    <dbReference type="NCBI Taxonomy" id="3388067"/>
    <lineage>
        <taxon>Bacteria</taxon>
        <taxon>Bacillati</taxon>
        <taxon>Bacillota</taxon>
        <taxon>Bacilli</taxon>
        <taxon>Bacillales</taxon>
        <taxon>Paenibacillaceae</taxon>
        <taxon>Paenibacillus</taxon>
    </lineage>
</organism>